<evidence type="ECO:0000256" key="5">
    <source>
        <dbReference type="ARBA" id="ARBA00022691"/>
    </source>
</evidence>
<dbReference type="RefSeq" id="WP_048090763.1">
    <property type="nucleotide sequence ID" value="NZ_JMIY01000004.1"/>
</dbReference>
<dbReference type="InterPro" id="IPR014008">
    <property type="entry name" value="Cbl_synth_MTase_CbiT"/>
</dbReference>
<dbReference type="AlphaFoldDB" id="A0A062V8T8"/>
<evidence type="ECO:0000256" key="2">
    <source>
        <dbReference type="ARBA" id="ARBA00022573"/>
    </source>
</evidence>
<keyword evidence="5" id="KW-0949">S-adenosyl-L-methionine</keyword>
<dbReference type="InterPro" id="IPR029063">
    <property type="entry name" value="SAM-dependent_MTases_sf"/>
</dbReference>
<comment type="pathway">
    <text evidence="1">Cofactor biosynthesis; adenosylcobalamin biosynthesis.</text>
</comment>
<evidence type="ECO:0000256" key="3">
    <source>
        <dbReference type="ARBA" id="ARBA00022603"/>
    </source>
</evidence>
<keyword evidence="2" id="KW-0169">Cobalamin biosynthesis</keyword>
<dbReference type="InterPro" id="IPR025714">
    <property type="entry name" value="Methyltranfer_dom"/>
</dbReference>
<dbReference type="GO" id="GO:0008276">
    <property type="term" value="F:protein methyltransferase activity"/>
    <property type="evidence" value="ECO:0007669"/>
    <property type="project" value="InterPro"/>
</dbReference>
<dbReference type="GO" id="GO:0009236">
    <property type="term" value="P:cobalamin biosynthetic process"/>
    <property type="evidence" value="ECO:0007669"/>
    <property type="project" value="UniProtKB-KW"/>
</dbReference>
<keyword evidence="8" id="KW-1185">Reference proteome</keyword>
<dbReference type="CDD" id="cd02440">
    <property type="entry name" value="AdoMet_MTases"/>
    <property type="match status" value="1"/>
</dbReference>
<proteinExistence type="predicted"/>
<dbReference type="Proteomes" id="UP000027153">
    <property type="component" value="Unassembled WGS sequence"/>
</dbReference>
<feature type="domain" description="Methyltransferase" evidence="6">
    <location>
        <begin position="25"/>
        <end position="119"/>
    </location>
</feature>
<evidence type="ECO:0000256" key="4">
    <source>
        <dbReference type="ARBA" id="ARBA00022679"/>
    </source>
</evidence>
<dbReference type="GO" id="GO:0032259">
    <property type="term" value="P:methylation"/>
    <property type="evidence" value="ECO:0007669"/>
    <property type="project" value="UniProtKB-KW"/>
</dbReference>
<dbReference type="SUPFAM" id="SSF53335">
    <property type="entry name" value="S-adenosyl-L-methionine-dependent methyltransferases"/>
    <property type="match status" value="1"/>
</dbReference>
<evidence type="ECO:0000313" key="8">
    <source>
        <dbReference type="Proteomes" id="UP000027153"/>
    </source>
</evidence>
<dbReference type="NCBIfam" id="TIGR02469">
    <property type="entry name" value="CbiT"/>
    <property type="match status" value="1"/>
</dbReference>
<dbReference type="EMBL" id="JMIY01000004">
    <property type="protein sequence ID" value="KCZ71785.1"/>
    <property type="molecule type" value="Genomic_DNA"/>
</dbReference>
<dbReference type="EC" id="2.1.1.196" evidence="7"/>
<protein>
    <submittedName>
        <fullName evidence="7">Precorrin-6Y C5,15-methyltransferase (Decarboxylating), CbiT subunit</fullName>
        <ecNumber evidence="7">2.1.1.196</ecNumber>
    </submittedName>
</protein>
<comment type="caution">
    <text evidence="7">The sequence shown here is derived from an EMBL/GenBank/DDBJ whole genome shotgun (WGS) entry which is preliminary data.</text>
</comment>
<evidence type="ECO:0000313" key="7">
    <source>
        <dbReference type="EMBL" id="KCZ71785.1"/>
    </source>
</evidence>
<dbReference type="OrthoDB" id="6027at2157"/>
<gene>
    <name evidence="7" type="ORF">ANME2D_01840</name>
</gene>
<accession>A0A062V8T8</accession>
<evidence type="ECO:0000259" key="6">
    <source>
        <dbReference type="Pfam" id="PF13847"/>
    </source>
</evidence>
<dbReference type="Pfam" id="PF13847">
    <property type="entry name" value="Methyltransf_31"/>
    <property type="match status" value="1"/>
</dbReference>
<dbReference type="PANTHER" id="PTHR43182">
    <property type="entry name" value="COBALT-PRECORRIN-6B C(15)-METHYLTRANSFERASE (DECARBOXYLATING)"/>
    <property type="match status" value="1"/>
</dbReference>
<name>A0A062V8T8_9EURY</name>
<keyword evidence="3 7" id="KW-0489">Methyltransferase</keyword>
<reference evidence="7 8" key="1">
    <citation type="journal article" date="2013" name="Nature">
        <title>Anaerobic oxidation of methane coupled to nitrate reduction in a novel archaeal lineage.</title>
        <authorList>
            <person name="Haroon M.F."/>
            <person name="Hu S."/>
            <person name="Shi Y."/>
            <person name="Imelfort M."/>
            <person name="Keller J."/>
            <person name="Hugenholtz P."/>
            <person name="Yuan Z."/>
            <person name="Tyson G.W."/>
        </authorList>
    </citation>
    <scope>NUCLEOTIDE SEQUENCE [LARGE SCALE GENOMIC DNA]</scope>
    <source>
        <strain evidence="7 8">ANME-2d</strain>
    </source>
</reference>
<sequence>MRYPGGTPTQPEIIAVALSKLNLTPDDVFLDIGCGSGSVSISAARLVKHVYAIDSRDEAVRATIDNIKECGITNINVIKGEAAELLDDMDADCAFVGGSKNIEQILDVVMRKVPRFAVSAVRLETAALVLEITKRNDRFKELLQIQISRGNALAGGTMLKPENAVFLIVGGSC</sequence>
<organism evidence="7 8">
    <name type="scientific">Candidatus Methanoperedens nitratireducens</name>
    <dbReference type="NCBI Taxonomy" id="1392998"/>
    <lineage>
        <taxon>Archaea</taxon>
        <taxon>Methanobacteriati</taxon>
        <taxon>Methanobacteriota</taxon>
        <taxon>Stenosarchaea group</taxon>
        <taxon>Methanomicrobia</taxon>
        <taxon>Methanosarcinales</taxon>
        <taxon>ANME-2 cluster</taxon>
        <taxon>Candidatus Methanoperedentaceae</taxon>
        <taxon>Candidatus Methanoperedens</taxon>
    </lineage>
</organism>
<keyword evidence="4 7" id="KW-0808">Transferase</keyword>
<dbReference type="Gene3D" id="3.40.50.150">
    <property type="entry name" value="Vaccinia Virus protein VP39"/>
    <property type="match status" value="1"/>
</dbReference>
<evidence type="ECO:0000256" key="1">
    <source>
        <dbReference type="ARBA" id="ARBA00004953"/>
    </source>
</evidence>
<dbReference type="InterPro" id="IPR050714">
    <property type="entry name" value="Cobalamin_biosynth_MTase"/>
</dbReference>
<dbReference type="PANTHER" id="PTHR43182:SF1">
    <property type="entry name" value="COBALT-PRECORRIN-7 C(5)-METHYLTRANSFERASE"/>
    <property type="match status" value="1"/>
</dbReference>